<keyword evidence="1" id="KW-0472">Membrane</keyword>
<dbReference type="AlphaFoldDB" id="A0A9Q1QI62"/>
<accession>A0A9Q1QI62</accession>
<feature type="transmembrane region" description="Helical" evidence="1">
    <location>
        <begin position="242"/>
        <end position="261"/>
    </location>
</feature>
<evidence type="ECO:0000313" key="3">
    <source>
        <dbReference type="Proteomes" id="UP001153076"/>
    </source>
</evidence>
<dbReference type="Proteomes" id="UP001153076">
    <property type="component" value="Unassembled WGS sequence"/>
</dbReference>
<gene>
    <name evidence="2" type="ORF">Cgig2_033949</name>
</gene>
<keyword evidence="3" id="KW-1185">Reference proteome</keyword>
<sequence length="265" mass="30949">MYDLRIVDGKAGLVAGGEELDKDYNRWWLSAQIRYVILRYKMHGTHQCITTLELYTWFDVRNLPIVGSASVLCNMANCPLATKNVDLPYVIISDSNIYHHHYEALVTAIPNRNANVATGVVRNAWWDAHMRPSMENMAGPSRRRAYSHGSTRSRTTRTYFETREKYHCYYQLEVAVLEMDDNYRRRFVACPWENENACQFLNMIDPNYPKQARDVIDELVEEVRQESYLQWTHDLRAVKRAISTWMFTTGISVAMFVSLMLRMVA</sequence>
<organism evidence="2 3">
    <name type="scientific">Carnegiea gigantea</name>
    <dbReference type="NCBI Taxonomy" id="171969"/>
    <lineage>
        <taxon>Eukaryota</taxon>
        <taxon>Viridiplantae</taxon>
        <taxon>Streptophyta</taxon>
        <taxon>Embryophyta</taxon>
        <taxon>Tracheophyta</taxon>
        <taxon>Spermatophyta</taxon>
        <taxon>Magnoliopsida</taxon>
        <taxon>eudicotyledons</taxon>
        <taxon>Gunneridae</taxon>
        <taxon>Pentapetalae</taxon>
        <taxon>Caryophyllales</taxon>
        <taxon>Cactineae</taxon>
        <taxon>Cactaceae</taxon>
        <taxon>Cactoideae</taxon>
        <taxon>Echinocereeae</taxon>
        <taxon>Carnegiea</taxon>
    </lineage>
</organism>
<evidence type="ECO:0000256" key="1">
    <source>
        <dbReference type="SAM" id="Phobius"/>
    </source>
</evidence>
<name>A0A9Q1QI62_9CARY</name>
<evidence type="ECO:0000313" key="2">
    <source>
        <dbReference type="EMBL" id="KAJ8441225.1"/>
    </source>
</evidence>
<reference evidence="2" key="1">
    <citation type="submission" date="2022-04" db="EMBL/GenBank/DDBJ databases">
        <title>Carnegiea gigantea Genome sequencing and assembly v2.</title>
        <authorList>
            <person name="Copetti D."/>
            <person name="Sanderson M.J."/>
            <person name="Burquez A."/>
            <person name="Wojciechowski M.F."/>
        </authorList>
    </citation>
    <scope>NUCLEOTIDE SEQUENCE</scope>
    <source>
        <strain evidence="2">SGP5-SGP5p</strain>
        <tissue evidence="2">Aerial part</tissue>
    </source>
</reference>
<proteinExistence type="predicted"/>
<keyword evidence="1" id="KW-0812">Transmembrane</keyword>
<dbReference type="EMBL" id="JAKOGI010000173">
    <property type="protein sequence ID" value="KAJ8441225.1"/>
    <property type="molecule type" value="Genomic_DNA"/>
</dbReference>
<keyword evidence="1" id="KW-1133">Transmembrane helix</keyword>
<protein>
    <submittedName>
        <fullName evidence="2">Uncharacterized protein</fullName>
    </submittedName>
</protein>
<comment type="caution">
    <text evidence="2">The sequence shown here is derived from an EMBL/GenBank/DDBJ whole genome shotgun (WGS) entry which is preliminary data.</text>
</comment>